<proteinExistence type="predicted"/>
<dbReference type="InterPro" id="IPR014710">
    <property type="entry name" value="RmlC-like_jellyroll"/>
</dbReference>
<dbReference type="Proteomes" id="UP000198548">
    <property type="component" value="Unassembled WGS sequence"/>
</dbReference>
<evidence type="ECO:0000313" key="2">
    <source>
        <dbReference type="EMBL" id="GEK88647.1"/>
    </source>
</evidence>
<accession>A0A1H7XDN1</accession>
<dbReference type="Proteomes" id="UP000321425">
    <property type="component" value="Unassembled WGS sequence"/>
</dbReference>
<dbReference type="STRING" id="426703.SAMN04488100_1496"/>
<keyword evidence="5" id="KW-1185">Reference proteome</keyword>
<dbReference type="OrthoDB" id="9798288at2"/>
<protein>
    <submittedName>
        <fullName evidence="2">Cupin</fullName>
    </submittedName>
</protein>
<sequence>MKTAEQWISELNLEPHPEGGYFRQTELSDETYEKNGKDFALYTSIYFLLTTDSPSHFHRLVSDEMWFYHAGHPLTVHSLLPDGSYKKTTLSLDIEQGHHLHHTVPAGTIFGSTVETGYALVSCTVVPGFDFSDFRLFTKKELLEKYPEHSTIIKRLAYDTLPE</sequence>
<reference evidence="3 4" key="1">
    <citation type="submission" date="2016-10" db="EMBL/GenBank/DDBJ databases">
        <authorList>
            <person name="de Groot N.N."/>
        </authorList>
    </citation>
    <scope>NUCLEOTIDE SEQUENCE [LARGE SCALE GENOMIC DNA]</scope>
    <source>
        <strain evidence="3 4">DSM 19182</strain>
    </source>
</reference>
<evidence type="ECO:0000313" key="3">
    <source>
        <dbReference type="EMBL" id="SEM31793.1"/>
    </source>
</evidence>
<dbReference type="InterPro" id="IPR011051">
    <property type="entry name" value="RmlC_Cupin_sf"/>
</dbReference>
<dbReference type="SUPFAM" id="SSF51182">
    <property type="entry name" value="RmlC-like cupins"/>
    <property type="match status" value="1"/>
</dbReference>
<evidence type="ECO:0000259" key="1">
    <source>
        <dbReference type="Pfam" id="PF06172"/>
    </source>
</evidence>
<dbReference type="EMBL" id="FOBL01000049">
    <property type="protein sequence ID" value="SEM31793.1"/>
    <property type="molecule type" value="Genomic_DNA"/>
</dbReference>
<dbReference type="InterPro" id="IPR009327">
    <property type="entry name" value="Cupin_DUF985"/>
</dbReference>
<organism evidence="3 4">
    <name type="scientific">Alkalibacterium putridalgicola</name>
    <dbReference type="NCBI Taxonomy" id="426703"/>
    <lineage>
        <taxon>Bacteria</taxon>
        <taxon>Bacillati</taxon>
        <taxon>Bacillota</taxon>
        <taxon>Bacilli</taxon>
        <taxon>Lactobacillales</taxon>
        <taxon>Carnobacteriaceae</taxon>
        <taxon>Alkalibacterium</taxon>
    </lineage>
</organism>
<gene>
    <name evidence="2" type="ORF">APU01nite_06860</name>
    <name evidence="3" type="ORF">SAMN04488100_1496</name>
</gene>
<dbReference type="CDD" id="cd06121">
    <property type="entry name" value="cupin_YML079wp"/>
    <property type="match status" value="1"/>
</dbReference>
<dbReference type="InterPro" id="IPR039935">
    <property type="entry name" value="YML079W-like"/>
</dbReference>
<dbReference type="PANTHER" id="PTHR33387:SF3">
    <property type="entry name" value="DUF985 DOMAIN-CONTAINING PROTEIN"/>
    <property type="match status" value="1"/>
</dbReference>
<dbReference type="RefSeq" id="WP_091490019.1">
    <property type="nucleotide sequence ID" value="NZ_BJUX01000005.1"/>
</dbReference>
<dbReference type="PANTHER" id="PTHR33387">
    <property type="entry name" value="RMLC-LIKE JELLY ROLL FOLD PROTEIN"/>
    <property type="match status" value="1"/>
</dbReference>
<evidence type="ECO:0000313" key="5">
    <source>
        <dbReference type="Proteomes" id="UP000321425"/>
    </source>
</evidence>
<dbReference type="Gene3D" id="2.60.120.10">
    <property type="entry name" value="Jelly Rolls"/>
    <property type="match status" value="1"/>
</dbReference>
<dbReference type="Pfam" id="PF06172">
    <property type="entry name" value="Cupin_5"/>
    <property type="match status" value="1"/>
</dbReference>
<reference evidence="2 5" key="2">
    <citation type="submission" date="2019-07" db="EMBL/GenBank/DDBJ databases">
        <title>Whole genome shotgun sequence of Alkalibacterium putridalgicola NBRC 103243.</title>
        <authorList>
            <person name="Hosoyama A."/>
            <person name="Uohara A."/>
            <person name="Ohji S."/>
            <person name="Ichikawa N."/>
        </authorList>
    </citation>
    <scope>NUCLEOTIDE SEQUENCE [LARGE SCALE GENOMIC DNA]</scope>
    <source>
        <strain evidence="2 5">NBRC 103243</strain>
    </source>
</reference>
<feature type="domain" description="DUF985" evidence="1">
    <location>
        <begin position="5"/>
        <end position="136"/>
    </location>
</feature>
<name>A0A1H7XDN1_9LACT</name>
<dbReference type="EMBL" id="BJUX01000005">
    <property type="protein sequence ID" value="GEK88647.1"/>
    <property type="molecule type" value="Genomic_DNA"/>
</dbReference>
<dbReference type="AlphaFoldDB" id="A0A1H7XDN1"/>
<evidence type="ECO:0000313" key="4">
    <source>
        <dbReference type="Proteomes" id="UP000198548"/>
    </source>
</evidence>